<reference evidence="2" key="1">
    <citation type="journal article" date="2017" name="Front. Plant Sci.">
        <title>Climate Clever Clovers: New Paradigm to Reduce the Environmental Footprint of Ruminants by Breeding Low Methanogenic Forages Utilizing Haplotype Variation.</title>
        <authorList>
            <person name="Kaur P."/>
            <person name="Appels R."/>
            <person name="Bayer P.E."/>
            <person name="Keeble-Gagnere G."/>
            <person name="Wang J."/>
            <person name="Hirakawa H."/>
            <person name="Shirasawa K."/>
            <person name="Vercoe P."/>
            <person name="Stefanova K."/>
            <person name="Durmic Z."/>
            <person name="Nichols P."/>
            <person name="Revell C."/>
            <person name="Isobe S.N."/>
            <person name="Edwards D."/>
            <person name="Erskine W."/>
        </authorList>
    </citation>
    <scope>NUCLEOTIDE SEQUENCE [LARGE SCALE GENOMIC DNA]</scope>
    <source>
        <strain evidence="2">cv. Daliak</strain>
    </source>
</reference>
<accession>A0A2Z6LZF3</accession>
<evidence type="ECO:0000313" key="2">
    <source>
        <dbReference type="Proteomes" id="UP000242715"/>
    </source>
</evidence>
<proteinExistence type="predicted"/>
<name>A0A2Z6LZF3_TRISU</name>
<dbReference type="Proteomes" id="UP000242715">
    <property type="component" value="Unassembled WGS sequence"/>
</dbReference>
<keyword evidence="2" id="KW-1185">Reference proteome</keyword>
<gene>
    <name evidence="1" type="ORF">TSUD_322740</name>
</gene>
<organism evidence="1 2">
    <name type="scientific">Trifolium subterraneum</name>
    <name type="common">Subterranean clover</name>
    <dbReference type="NCBI Taxonomy" id="3900"/>
    <lineage>
        <taxon>Eukaryota</taxon>
        <taxon>Viridiplantae</taxon>
        <taxon>Streptophyta</taxon>
        <taxon>Embryophyta</taxon>
        <taxon>Tracheophyta</taxon>
        <taxon>Spermatophyta</taxon>
        <taxon>Magnoliopsida</taxon>
        <taxon>eudicotyledons</taxon>
        <taxon>Gunneridae</taxon>
        <taxon>Pentapetalae</taxon>
        <taxon>rosids</taxon>
        <taxon>fabids</taxon>
        <taxon>Fabales</taxon>
        <taxon>Fabaceae</taxon>
        <taxon>Papilionoideae</taxon>
        <taxon>50 kb inversion clade</taxon>
        <taxon>NPAAA clade</taxon>
        <taxon>Hologalegina</taxon>
        <taxon>IRL clade</taxon>
        <taxon>Trifolieae</taxon>
        <taxon>Trifolium</taxon>
    </lineage>
</organism>
<protein>
    <submittedName>
        <fullName evidence="1">Uncharacterized protein</fullName>
    </submittedName>
</protein>
<sequence>MVNHQTIFLSSSEPPNVAAAFRQLANLSQTSTTYTVMAFVRISSLENSRKTVTTVSDAATT</sequence>
<evidence type="ECO:0000313" key="1">
    <source>
        <dbReference type="EMBL" id="GAU24666.1"/>
    </source>
</evidence>
<dbReference type="AlphaFoldDB" id="A0A2Z6LZF3"/>
<dbReference type="EMBL" id="DF973295">
    <property type="protein sequence ID" value="GAU24666.1"/>
    <property type="molecule type" value="Genomic_DNA"/>
</dbReference>